<feature type="domain" description="DUF4062" evidence="1">
    <location>
        <begin position="2"/>
        <end position="79"/>
    </location>
</feature>
<dbReference type="SUPFAM" id="SSF48452">
    <property type="entry name" value="TPR-like"/>
    <property type="match status" value="1"/>
</dbReference>
<name>A0ABP6T8V5_9ACTN</name>
<keyword evidence="3" id="KW-1185">Reference proteome</keyword>
<dbReference type="EMBL" id="BAAAYN010000047">
    <property type="protein sequence ID" value="GAA3395203.1"/>
    <property type="molecule type" value="Genomic_DNA"/>
</dbReference>
<comment type="caution">
    <text evidence="2">The sequence shown here is derived from an EMBL/GenBank/DDBJ whole genome shotgun (WGS) entry which is preliminary data.</text>
</comment>
<dbReference type="Gene3D" id="3.40.50.300">
    <property type="entry name" value="P-loop containing nucleotide triphosphate hydrolases"/>
    <property type="match status" value="1"/>
</dbReference>
<dbReference type="Pfam" id="PF13271">
    <property type="entry name" value="DUF4062"/>
    <property type="match status" value="1"/>
</dbReference>
<dbReference type="InterPro" id="IPR011990">
    <property type="entry name" value="TPR-like_helical_dom_sf"/>
</dbReference>
<dbReference type="InterPro" id="IPR025139">
    <property type="entry name" value="DUF4062"/>
</dbReference>
<dbReference type="Proteomes" id="UP001501676">
    <property type="component" value="Unassembled WGS sequence"/>
</dbReference>
<dbReference type="SUPFAM" id="SSF52540">
    <property type="entry name" value="P-loop containing nucleoside triphosphate hydrolases"/>
    <property type="match status" value="1"/>
</dbReference>
<dbReference type="InterPro" id="IPR027417">
    <property type="entry name" value="P-loop_NTPase"/>
</dbReference>
<evidence type="ECO:0000259" key="1">
    <source>
        <dbReference type="Pfam" id="PF13271"/>
    </source>
</evidence>
<accession>A0ABP6T8V5</accession>
<sequence>MRVFVSSTSEESARYRGAAIAVCHRLGLQPVDAADLPDPAARRAAVGGCDLLVLLLGAGFGSGPPGTHASYLELEYEWAAGRQRPRILAFAVAPRSENDPADDGVDRFATVLRTRHGLTRVASVPEFRAALLRALAPYGGGAEPEPAPAVPAPPAFHAVPPYVGSAPFTGRADALETLDAWGRSDDPVLVVESIGGIGKSALTWEWARARAPEVVDGLYGRLWWSFYGGSASITRFLRETLVYVSGLPRDEVGRLGRTELTERVLAALRERPYLLVLDGFERLLTAFGRFDPSKLRDEDVESARRSLIEPHADEVVRALASVGPSKVLVSTRLMPDALAGRYGRPVPGVTHLGLPGLTDADTRVLLDRLGAPGVPERVTPFFRQLENHPLLVGVVAGLARTHPGGLDGWLADGVGPEFAGLDLARRRAHLLDAALAATPAPHRQLLGWISVLPGAVDRTTMEAINPFRPGNARDWDGAAEDVEARVRLDAALTDLEERGLLWWDRSTAATAYDLHPIVRSYVHDTLDAPERVAANERIRDHFQSLPPEDPATATSVEDLRQTLTLFYALVGAGQRTEASAVWSRALGDPLLLNLGAAATVVELLTPLAADGSRAVRADLAIAYYLLGQYTVAVAQDTSLLADALLARDAEAVARSLARLAVGLAAAGQELAAARTLELYAAVRDAAGDLAKGDAWLLGERGIGAIRCGRLDEGLALLDESAAAAASVRIPPAAWSEAALAYWRCVAALASGDLAEEALDAAAAYAGDWRHRRRVAELRAEWLLRAGRYADALAVQQDVERYDRDAGRETAPATTAYLLAQLDRREEAEGALDEALQRLARLHPAARPHHRIAMALLALGRADEATKHALNAYTQAWRDGPPYASAHDLESARALLRDLGVGEPVLPTRESVTVPLERDVHAFVDSAF</sequence>
<evidence type="ECO:0000313" key="3">
    <source>
        <dbReference type="Proteomes" id="UP001501676"/>
    </source>
</evidence>
<gene>
    <name evidence="2" type="ORF">GCM10020369_67470</name>
</gene>
<protein>
    <recommendedName>
        <fullName evidence="1">DUF4062 domain-containing protein</fullName>
    </recommendedName>
</protein>
<organism evidence="2 3">
    <name type="scientific">Cryptosporangium minutisporangium</name>
    <dbReference type="NCBI Taxonomy" id="113569"/>
    <lineage>
        <taxon>Bacteria</taxon>
        <taxon>Bacillati</taxon>
        <taxon>Actinomycetota</taxon>
        <taxon>Actinomycetes</taxon>
        <taxon>Cryptosporangiales</taxon>
        <taxon>Cryptosporangiaceae</taxon>
        <taxon>Cryptosporangium</taxon>
    </lineage>
</organism>
<reference evidence="3" key="1">
    <citation type="journal article" date="2019" name="Int. J. Syst. Evol. Microbiol.">
        <title>The Global Catalogue of Microorganisms (GCM) 10K type strain sequencing project: providing services to taxonomists for standard genome sequencing and annotation.</title>
        <authorList>
            <consortium name="The Broad Institute Genomics Platform"/>
            <consortium name="The Broad Institute Genome Sequencing Center for Infectious Disease"/>
            <person name="Wu L."/>
            <person name="Ma J."/>
        </authorList>
    </citation>
    <scope>NUCLEOTIDE SEQUENCE [LARGE SCALE GENOMIC DNA]</scope>
    <source>
        <strain evidence="3">JCM 9458</strain>
    </source>
</reference>
<dbReference type="Gene3D" id="1.25.40.10">
    <property type="entry name" value="Tetratricopeptide repeat domain"/>
    <property type="match status" value="1"/>
</dbReference>
<proteinExistence type="predicted"/>
<evidence type="ECO:0000313" key="2">
    <source>
        <dbReference type="EMBL" id="GAA3395203.1"/>
    </source>
</evidence>
<dbReference type="RefSeq" id="WP_345732309.1">
    <property type="nucleotide sequence ID" value="NZ_BAAAYN010000047.1"/>
</dbReference>